<organism evidence="10 11">
    <name type="scientific">Sporothrix stenoceras</name>
    <dbReference type="NCBI Taxonomy" id="5173"/>
    <lineage>
        <taxon>Eukaryota</taxon>
        <taxon>Fungi</taxon>
        <taxon>Dikarya</taxon>
        <taxon>Ascomycota</taxon>
        <taxon>Pezizomycotina</taxon>
        <taxon>Sordariomycetes</taxon>
        <taxon>Sordariomycetidae</taxon>
        <taxon>Ophiostomatales</taxon>
        <taxon>Ophiostomataceae</taxon>
        <taxon>Sporothrix</taxon>
    </lineage>
</organism>
<keyword evidence="7" id="KW-0131">Cell cycle</keyword>
<comment type="caution">
    <text evidence="10">The sequence shown here is derived from an EMBL/GenBank/DDBJ whole genome shotgun (WGS) entry which is preliminary data.</text>
</comment>
<evidence type="ECO:0000259" key="9">
    <source>
        <dbReference type="Pfam" id="PF12719"/>
    </source>
</evidence>
<dbReference type="InterPro" id="IPR025977">
    <property type="entry name" value="Cnd3_C"/>
</dbReference>
<keyword evidence="4" id="KW-0132">Cell division</keyword>
<evidence type="ECO:0000256" key="3">
    <source>
        <dbReference type="ARBA" id="ARBA00022454"/>
    </source>
</evidence>
<evidence type="ECO:0000256" key="2">
    <source>
        <dbReference type="ARBA" id="ARBA00006533"/>
    </source>
</evidence>
<feature type="domain" description="Nuclear condensin complex subunit 3 C-terminal" evidence="9">
    <location>
        <begin position="636"/>
        <end position="923"/>
    </location>
</feature>
<comment type="subcellular location">
    <subcellularLocation>
        <location evidence="1">Chromosome</location>
    </subcellularLocation>
</comment>
<evidence type="ECO:0000313" key="10">
    <source>
        <dbReference type="EMBL" id="KAL1899500.1"/>
    </source>
</evidence>
<reference evidence="10 11" key="1">
    <citation type="journal article" date="2024" name="IMA Fungus">
        <title>IMA Genome - F19 : A genome assembly and annotation guide to empower mycologists, including annotated draft genome sequences of Ceratocystis pirilliformis, Diaporthe australafricana, Fusarium ophioides, Paecilomyces lecythidis, and Sporothrix stenoceras.</title>
        <authorList>
            <person name="Aylward J."/>
            <person name="Wilson A.M."/>
            <person name="Visagie C.M."/>
            <person name="Spraker J."/>
            <person name="Barnes I."/>
            <person name="Buitendag C."/>
            <person name="Ceriani C."/>
            <person name="Del Mar Angel L."/>
            <person name="du Plessis D."/>
            <person name="Fuchs T."/>
            <person name="Gasser K."/>
            <person name="Kramer D."/>
            <person name="Li W."/>
            <person name="Munsamy K."/>
            <person name="Piso A."/>
            <person name="Price J.L."/>
            <person name="Sonnekus B."/>
            <person name="Thomas C."/>
            <person name="van der Nest A."/>
            <person name="van Dijk A."/>
            <person name="van Heerden A."/>
            <person name="van Vuuren N."/>
            <person name="Yilmaz N."/>
            <person name="Duong T.A."/>
            <person name="van der Merwe N.A."/>
            <person name="Wingfield M.J."/>
            <person name="Wingfield B.D."/>
        </authorList>
    </citation>
    <scope>NUCLEOTIDE SEQUENCE [LARGE SCALE GENOMIC DNA]</scope>
    <source>
        <strain evidence="10 11">CMW 5346</strain>
    </source>
</reference>
<evidence type="ECO:0000256" key="4">
    <source>
        <dbReference type="ARBA" id="ARBA00022618"/>
    </source>
</evidence>
<proteinExistence type="inferred from homology"/>
<feature type="compositionally biased region" description="Low complexity" evidence="8">
    <location>
        <begin position="1"/>
        <end position="13"/>
    </location>
</feature>
<dbReference type="InterPro" id="IPR011989">
    <property type="entry name" value="ARM-like"/>
</dbReference>
<dbReference type="Pfam" id="PF12719">
    <property type="entry name" value="Cnd3"/>
    <property type="match status" value="1"/>
</dbReference>
<keyword evidence="6" id="KW-0226">DNA condensation</keyword>
<evidence type="ECO:0000256" key="5">
    <source>
        <dbReference type="ARBA" id="ARBA00022776"/>
    </source>
</evidence>
<evidence type="ECO:0000256" key="1">
    <source>
        <dbReference type="ARBA" id="ARBA00004286"/>
    </source>
</evidence>
<dbReference type="SUPFAM" id="SSF48371">
    <property type="entry name" value="ARM repeat"/>
    <property type="match status" value="1"/>
</dbReference>
<dbReference type="PANTHER" id="PTHR14418:SF5">
    <property type="entry name" value="CONDENSIN COMPLEX SUBUNIT 3"/>
    <property type="match status" value="1"/>
</dbReference>
<keyword evidence="11" id="KW-1185">Reference proteome</keyword>
<keyword evidence="5" id="KW-0498">Mitosis</keyword>
<keyword evidence="3" id="KW-0158">Chromosome</keyword>
<evidence type="ECO:0000256" key="7">
    <source>
        <dbReference type="ARBA" id="ARBA00023306"/>
    </source>
</evidence>
<feature type="region of interest" description="Disordered" evidence="8">
    <location>
        <begin position="589"/>
        <end position="621"/>
    </location>
</feature>
<dbReference type="Proteomes" id="UP001583186">
    <property type="component" value="Unassembled WGS sequence"/>
</dbReference>
<dbReference type="InterPro" id="IPR027165">
    <property type="entry name" value="CND3"/>
</dbReference>
<sequence length="1066" mass="118039">MPTRTSRTSRVSSALSHKTSSTTLGRPSAASRASSVNLDIPAEPEDNALRAKIAPVFREAQKNTASHRKLAVTLRKIQEACCYEPTSVKASAAVSTDFHEDDFNEEFVRCVYRVMPVKKSEPVGDKVIRFIGLFLRHAIEKDNELLGEVDEDASTMPETPGTRLTGFLVDKVLLLLVAKDKYVRYRATQLISHIVNSLDAIDDDLFQKLRSGLLRRIRDKEAMVRAQAVLGLGRLAGNSVEEGQDSDDSEGGAAAIGLLDKLLEVLQNDPSADVRRSLLVNLPILPNTLPYLLERARDSDAATRRAVYSRLLPALGDFRHLSLSMREKLLRWGLRDRDENVRKAAGRLFRERWIEDCAGQPEENEDGQPAEPAAPSFDGLLELLERIDVVNSGVEEGVALEAMQGFWEGRPDYRDAVNFDDTFWETLSAESVFMARSFNDFCRSDDKYEYLVEEKLPEVTKLAFYLERYIKVLVDAIKRAEEKEVGEDEEEEEEDTVEQEFIVEQLLHIALTLDYSDEVGRRKMFALLRQSLSISDLPDEVTKLTVNVLRDICAPGAAGEREFCSIVLEAVADVHDTILDDVDTNEVAEDDSFHSARSEVSSDTTPTKSRQSSKQPEMTEEEAQAKAIKEIVINLKCLHIVQCMLSNVSGSLQKNDHLVAMLNNLVVPAVRSHEAPVRERGLVCLGLCALLDRSLAEENLEVFMRFYTKGHTPLQITALHILTDILNVHGAQLLSSNPALLRVYVKALRSGAKAPEVQATATVAVSKLLLGRVVTDQEVAFELLKTLVVAYFEPSSSTNQGVRQALNYFLPVFCYSRAENQALMQAVSLDALHALFNVREGLEDDDEDVDAEMVSLATIGACLVDWTDPRKCFVPGMSADAEKKNVNADVHLDFAKAILDRLYGNASKEEKKAVAPLLGKLYVSPTSTEEKTRAVYEEVSEAVDSQLLSDATSRNALYKIHVSLGKIVNNLDQAAASHIGGSVMGGRRSMSRATSLGPDDRTVLAGNEDRTIVGQIKEEDEDEGDGVMEELNETDVDADEIGDGTTIQMTTVQVDEDLLTDDLMDD</sequence>
<name>A0ABR3ZFM1_9PEZI</name>
<dbReference type="Gene3D" id="1.25.10.10">
    <property type="entry name" value="Leucine-rich Repeat Variant"/>
    <property type="match status" value="1"/>
</dbReference>
<accession>A0ABR3ZFM1</accession>
<feature type="region of interest" description="Disordered" evidence="8">
    <location>
        <begin position="1"/>
        <end position="41"/>
    </location>
</feature>
<feature type="compositionally biased region" description="Polar residues" evidence="8">
    <location>
        <begin position="598"/>
        <end position="616"/>
    </location>
</feature>
<evidence type="ECO:0000313" key="11">
    <source>
        <dbReference type="Proteomes" id="UP001583186"/>
    </source>
</evidence>
<dbReference type="PANTHER" id="PTHR14418">
    <property type="entry name" value="CONDENSIN COMPLEX SUBUNIT 3-RELATED"/>
    <property type="match status" value="1"/>
</dbReference>
<dbReference type="InterPro" id="IPR016024">
    <property type="entry name" value="ARM-type_fold"/>
</dbReference>
<gene>
    <name evidence="10" type="primary">YCG1</name>
    <name evidence="10" type="ORF">Sste5346_002899</name>
</gene>
<comment type="similarity">
    <text evidence="2">Belongs to the CND3 (condensin subunit 3) family.</text>
</comment>
<evidence type="ECO:0000256" key="6">
    <source>
        <dbReference type="ARBA" id="ARBA00023067"/>
    </source>
</evidence>
<protein>
    <submittedName>
        <fullName evidence="10">Chromosome condensation complex Condensin, subunit G</fullName>
    </submittedName>
</protein>
<feature type="compositionally biased region" description="Polar residues" evidence="8">
    <location>
        <begin position="14"/>
        <end position="37"/>
    </location>
</feature>
<evidence type="ECO:0000256" key="8">
    <source>
        <dbReference type="SAM" id="MobiDB-lite"/>
    </source>
</evidence>
<dbReference type="EMBL" id="JAWCUI010000012">
    <property type="protein sequence ID" value="KAL1899500.1"/>
    <property type="molecule type" value="Genomic_DNA"/>
</dbReference>